<keyword evidence="4" id="KW-1185">Reference proteome</keyword>
<dbReference type="EMBL" id="JBHUGI010000021">
    <property type="protein sequence ID" value="MFD1927926.1"/>
    <property type="molecule type" value="Genomic_DNA"/>
</dbReference>
<dbReference type="RefSeq" id="WP_381536818.1">
    <property type="nucleotide sequence ID" value="NZ_JBHUGI010000021.1"/>
</dbReference>
<evidence type="ECO:0000313" key="3">
    <source>
        <dbReference type="EMBL" id="MFD1927926.1"/>
    </source>
</evidence>
<name>A0ABW4SGW6_9BACL</name>
<protein>
    <submittedName>
        <fullName evidence="3">General stress protein</fullName>
    </submittedName>
</protein>
<proteinExistence type="predicted"/>
<accession>A0ABW4SGW6</accession>
<dbReference type="Pfam" id="PF11181">
    <property type="entry name" value="YflT"/>
    <property type="match status" value="1"/>
</dbReference>
<evidence type="ECO:0000259" key="2">
    <source>
        <dbReference type="Pfam" id="PF11181"/>
    </source>
</evidence>
<dbReference type="Proteomes" id="UP001597218">
    <property type="component" value="Unassembled WGS sequence"/>
</dbReference>
<feature type="domain" description="General stress protein 17M-like" evidence="2">
    <location>
        <begin position="6"/>
        <end position="100"/>
    </location>
</feature>
<organism evidence="3 4">
    <name type="scientific">Sporosarcina siberiensis</name>
    <dbReference type="NCBI Taxonomy" id="1365606"/>
    <lineage>
        <taxon>Bacteria</taxon>
        <taxon>Bacillati</taxon>
        <taxon>Bacillota</taxon>
        <taxon>Bacilli</taxon>
        <taxon>Bacillales</taxon>
        <taxon>Caryophanaceae</taxon>
        <taxon>Sporosarcina</taxon>
    </lineage>
</organism>
<reference evidence="4" key="1">
    <citation type="journal article" date="2019" name="Int. J. Syst. Evol. Microbiol.">
        <title>The Global Catalogue of Microorganisms (GCM) 10K type strain sequencing project: providing services to taxonomists for standard genome sequencing and annotation.</title>
        <authorList>
            <consortium name="The Broad Institute Genomics Platform"/>
            <consortium name="The Broad Institute Genome Sequencing Center for Infectious Disease"/>
            <person name="Wu L."/>
            <person name="Ma J."/>
        </authorList>
    </citation>
    <scope>NUCLEOTIDE SEQUENCE [LARGE SCALE GENOMIC DNA]</scope>
    <source>
        <strain evidence="4">CGMCC 4.7177</strain>
    </source>
</reference>
<sequence length="151" mass="16911">MEKRQYVGTYHSIDSVLNKVTELLAQGYLESDLFAVSREQDNLSMLHGQTGIDLIGGHGATWIERFKVYVSGDEPVLKALVQMGFSEKEAEIYFDEVRNGGIALFIDEALGKQNEGMDSSREPDRSGQEMEDIHLNEESDGVTPRINTQNL</sequence>
<comment type="caution">
    <text evidence="3">The sequence shown here is derived from an EMBL/GenBank/DDBJ whole genome shotgun (WGS) entry which is preliminary data.</text>
</comment>
<feature type="region of interest" description="Disordered" evidence="1">
    <location>
        <begin position="113"/>
        <end position="151"/>
    </location>
</feature>
<feature type="compositionally biased region" description="Basic and acidic residues" evidence="1">
    <location>
        <begin position="118"/>
        <end position="137"/>
    </location>
</feature>
<dbReference type="InterPro" id="IPR025889">
    <property type="entry name" value="GSP17M-like_dom"/>
</dbReference>
<evidence type="ECO:0000313" key="4">
    <source>
        <dbReference type="Proteomes" id="UP001597218"/>
    </source>
</evidence>
<evidence type="ECO:0000256" key="1">
    <source>
        <dbReference type="SAM" id="MobiDB-lite"/>
    </source>
</evidence>
<gene>
    <name evidence="3" type="ORF">ACFSFY_07640</name>
</gene>